<evidence type="ECO:0000313" key="2">
    <source>
        <dbReference type="Proteomes" id="UP000323225"/>
    </source>
</evidence>
<dbReference type="Proteomes" id="UP000323225">
    <property type="component" value="Unassembled WGS sequence"/>
</dbReference>
<organism evidence="1 2">
    <name type="scientific">Vibrio cholerae</name>
    <dbReference type="NCBI Taxonomy" id="666"/>
    <lineage>
        <taxon>Bacteria</taxon>
        <taxon>Pseudomonadati</taxon>
        <taxon>Pseudomonadota</taxon>
        <taxon>Gammaproteobacteria</taxon>
        <taxon>Vibrionales</taxon>
        <taxon>Vibrionaceae</taxon>
        <taxon>Vibrio</taxon>
    </lineage>
</organism>
<accession>A0A5Q6PE11</accession>
<reference evidence="1 2" key="1">
    <citation type="submission" date="2019-09" db="EMBL/GenBank/DDBJ databases">
        <authorList>
            <person name="Kritzky A."/>
            <person name="Schelkanova E.Y."/>
            <person name="Alkhova Z.V."/>
            <person name="Smirnova N.I."/>
        </authorList>
    </citation>
    <scope>NUCLEOTIDE SEQUENCE [LARGE SCALE GENOMIC DNA]</scope>
    <source>
        <strain evidence="1 2">M1526</strain>
    </source>
</reference>
<sequence>MINNGSKIKIAIKQGGLEIHNEKGLLIEQGTNDCYTVVIYDMNNNFLARGSMVQVENNLYGTCGSVARKGFGNLLYDTMAMVAEMKEIYICIDRLAAFVDAIDVIYSRIHSNTFAKKIAIDDKHSEDYFNLDRKGDFPHLFHGYQLPQTTTFKKSVVTYSKLIDKMLDETKTYFYRSYEIENGNDWIDKELPIIKKIDKDRSNEFSF</sequence>
<dbReference type="EMBL" id="VUAA01000028">
    <property type="protein sequence ID" value="KAA1253115.1"/>
    <property type="molecule type" value="Genomic_DNA"/>
</dbReference>
<dbReference type="AlphaFoldDB" id="A0A5Q6PE11"/>
<gene>
    <name evidence="1" type="ORF">F0M16_19435</name>
</gene>
<proteinExistence type="predicted"/>
<protein>
    <submittedName>
        <fullName evidence="1">Uncharacterized protein</fullName>
    </submittedName>
</protein>
<comment type="caution">
    <text evidence="1">The sequence shown here is derived from an EMBL/GenBank/DDBJ whole genome shotgun (WGS) entry which is preliminary data.</text>
</comment>
<evidence type="ECO:0000313" key="1">
    <source>
        <dbReference type="EMBL" id="KAA1253115.1"/>
    </source>
</evidence>
<name>A0A5Q6PE11_VIBCL</name>